<keyword evidence="5" id="KW-0406">Ion transport</keyword>
<evidence type="ECO:0000313" key="9">
    <source>
        <dbReference type="EMBL" id="KAG9662942.1"/>
    </source>
</evidence>
<evidence type="ECO:0000256" key="2">
    <source>
        <dbReference type="ARBA" id="ARBA00007681"/>
    </source>
</evidence>
<keyword evidence="3" id="KW-0813">Transport</keyword>
<reference evidence="10" key="2">
    <citation type="submission" date="2021-08" db="EMBL/GenBank/DDBJ databases">
        <authorList>
            <person name="Gostincar C."/>
            <person name="Sun X."/>
            <person name="Song Z."/>
            <person name="Gunde-Cimerman N."/>
        </authorList>
    </citation>
    <scope>NUCLEOTIDE SEQUENCE</scope>
    <source>
        <strain evidence="10">EXF-9911</strain>
    </source>
</reference>
<keyword evidence="6" id="KW-0472">Membrane</keyword>
<evidence type="ECO:0000256" key="6">
    <source>
        <dbReference type="ARBA" id="ARBA00023136"/>
    </source>
</evidence>
<comment type="subcellular location">
    <subcellularLocation>
        <location evidence="1">Membrane</location>
        <topology evidence="1">Peripheral membrane protein</topology>
    </subcellularLocation>
</comment>
<dbReference type="EMBL" id="JAHFXF010001801">
    <property type="protein sequence ID" value="KAG9662942.1"/>
    <property type="molecule type" value="Genomic_DNA"/>
</dbReference>
<dbReference type="OrthoDB" id="239812at2759"/>
<feature type="non-terminal residue" evidence="10">
    <location>
        <position position="1"/>
    </location>
</feature>
<name>A0A9P8DZT0_AURME</name>
<evidence type="ECO:0000256" key="3">
    <source>
        <dbReference type="ARBA" id="ARBA00022448"/>
    </source>
</evidence>
<keyword evidence="8" id="KW-0066">ATP synthesis</keyword>
<evidence type="ECO:0000256" key="4">
    <source>
        <dbReference type="ARBA" id="ARBA00022781"/>
    </source>
</evidence>
<comment type="caution">
    <text evidence="10">The sequence shown here is derived from an EMBL/GenBank/DDBJ whole genome shotgun (WGS) entry which is preliminary data.</text>
</comment>
<evidence type="ECO:0000313" key="10">
    <source>
        <dbReference type="EMBL" id="KAG9669196.1"/>
    </source>
</evidence>
<comment type="similarity">
    <text evidence="2">Belongs to the ATPase gamma chain family.</text>
</comment>
<reference evidence="10" key="1">
    <citation type="journal article" date="2021" name="J Fungi (Basel)">
        <title>Virulence traits and population genomics of the black yeast Aureobasidium melanogenum.</title>
        <authorList>
            <person name="Cernosa A."/>
            <person name="Sun X."/>
            <person name="Gostincar C."/>
            <person name="Fang C."/>
            <person name="Gunde-Cimerman N."/>
            <person name="Song Z."/>
        </authorList>
    </citation>
    <scope>NUCLEOTIDE SEQUENCE</scope>
    <source>
        <strain evidence="10">EXF-9911</strain>
    </source>
</reference>
<organism evidence="10 11">
    <name type="scientific">Aureobasidium melanogenum</name>
    <name type="common">Aureobasidium pullulans var. melanogenum</name>
    <dbReference type="NCBI Taxonomy" id="46634"/>
    <lineage>
        <taxon>Eukaryota</taxon>
        <taxon>Fungi</taxon>
        <taxon>Dikarya</taxon>
        <taxon>Ascomycota</taxon>
        <taxon>Pezizomycotina</taxon>
        <taxon>Dothideomycetes</taxon>
        <taxon>Dothideomycetidae</taxon>
        <taxon>Dothideales</taxon>
        <taxon>Saccotheciaceae</taxon>
        <taxon>Aureobasidium</taxon>
    </lineage>
</organism>
<dbReference type="GO" id="GO:0045259">
    <property type="term" value="C:proton-transporting ATP synthase complex"/>
    <property type="evidence" value="ECO:0007669"/>
    <property type="project" value="UniProtKB-KW"/>
</dbReference>
<dbReference type="InterPro" id="IPR035968">
    <property type="entry name" value="ATP_synth_F1_ATPase_gsu"/>
</dbReference>
<dbReference type="AlphaFoldDB" id="A0A9P8DZT0"/>
<dbReference type="Proteomes" id="UP000779574">
    <property type="component" value="Unassembled WGS sequence"/>
</dbReference>
<protein>
    <submittedName>
        <fullName evidence="10">Uncharacterized protein</fullName>
    </submittedName>
</protein>
<evidence type="ECO:0000256" key="7">
    <source>
        <dbReference type="ARBA" id="ARBA00023196"/>
    </source>
</evidence>
<proteinExistence type="inferred from homology"/>
<dbReference type="EMBL" id="JAHFXF010001356">
    <property type="protein sequence ID" value="KAG9669196.1"/>
    <property type="molecule type" value="Genomic_DNA"/>
</dbReference>
<evidence type="ECO:0000256" key="5">
    <source>
        <dbReference type="ARBA" id="ARBA00023065"/>
    </source>
</evidence>
<sequence>MLSRAARPTARAGLAALRPQAPNAANFATLREIEGRLKSIRNIEKITKTMKI</sequence>
<dbReference type="GO" id="GO:0046933">
    <property type="term" value="F:proton-transporting ATP synthase activity, rotational mechanism"/>
    <property type="evidence" value="ECO:0007669"/>
    <property type="project" value="InterPro"/>
</dbReference>
<dbReference type="Gene3D" id="1.10.287.80">
    <property type="entry name" value="ATP synthase, gamma subunit, helix hairpin domain"/>
    <property type="match status" value="1"/>
</dbReference>
<keyword evidence="4" id="KW-0375">Hydrogen ion transport</keyword>
<accession>A0A9P8DZT0</accession>
<keyword evidence="7" id="KW-0139">CF(1)</keyword>
<dbReference type="SUPFAM" id="SSF52943">
    <property type="entry name" value="ATP synthase (F1-ATPase), gamma subunit"/>
    <property type="match status" value="1"/>
</dbReference>
<evidence type="ECO:0000256" key="1">
    <source>
        <dbReference type="ARBA" id="ARBA00004170"/>
    </source>
</evidence>
<gene>
    <name evidence="10" type="ORF">KCU76_g17348</name>
    <name evidence="9" type="ORF">KCU76_g19004</name>
</gene>
<evidence type="ECO:0000313" key="11">
    <source>
        <dbReference type="Proteomes" id="UP000779574"/>
    </source>
</evidence>
<evidence type="ECO:0000256" key="8">
    <source>
        <dbReference type="ARBA" id="ARBA00023310"/>
    </source>
</evidence>